<dbReference type="GO" id="GO:0003677">
    <property type="term" value="F:DNA binding"/>
    <property type="evidence" value="ECO:0007669"/>
    <property type="project" value="InterPro"/>
</dbReference>
<reference evidence="4 5" key="1">
    <citation type="journal article" date="2015" name="ISME J.">
        <title>Draft Genome Sequence of Streptomyces incarnatus NRRL8089, which Produces the Nucleoside Antibiotic Sinefungin.</title>
        <authorList>
            <person name="Oshima K."/>
            <person name="Hattori M."/>
            <person name="Shimizu H."/>
            <person name="Fukuda K."/>
            <person name="Nemoto M."/>
            <person name="Inagaki K."/>
            <person name="Tamura T."/>
        </authorList>
    </citation>
    <scope>NUCLEOTIDE SEQUENCE [LARGE SCALE GENOMIC DNA]</scope>
    <source>
        <strain evidence="4 5">FACHB-1277</strain>
    </source>
</reference>
<evidence type="ECO:0000256" key="1">
    <source>
        <dbReference type="ARBA" id="ARBA00007521"/>
    </source>
</evidence>
<name>A0A926Z516_9CYAN</name>
<evidence type="ECO:0000313" key="4">
    <source>
        <dbReference type="EMBL" id="MBD2149152.1"/>
    </source>
</evidence>
<dbReference type="GO" id="GO:0016075">
    <property type="term" value="P:rRNA catabolic process"/>
    <property type="evidence" value="ECO:0007669"/>
    <property type="project" value="TreeGrafter"/>
</dbReference>
<comment type="similarity">
    <text evidence="1 3">Belongs to the PemK/MazF family.</text>
</comment>
<evidence type="ECO:0000256" key="3">
    <source>
        <dbReference type="PIRNR" id="PIRNR033490"/>
    </source>
</evidence>
<dbReference type="EMBL" id="JACJPY010000006">
    <property type="protein sequence ID" value="MBD2149152.1"/>
    <property type="molecule type" value="Genomic_DNA"/>
</dbReference>
<dbReference type="Gene3D" id="2.30.30.110">
    <property type="match status" value="1"/>
</dbReference>
<dbReference type="SUPFAM" id="SSF50118">
    <property type="entry name" value="Cell growth inhibitor/plasmid maintenance toxic component"/>
    <property type="match status" value="1"/>
</dbReference>
<evidence type="ECO:0000313" key="5">
    <source>
        <dbReference type="Proteomes" id="UP000631421"/>
    </source>
</evidence>
<keyword evidence="3" id="KW-0378">Hydrolase</keyword>
<dbReference type="GO" id="GO:0006402">
    <property type="term" value="P:mRNA catabolic process"/>
    <property type="evidence" value="ECO:0007669"/>
    <property type="project" value="TreeGrafter"/>
</dbReference>
<keyword evidence="5" id="KW-1185">Reference proteome</keyword>
<dbReference type="GO" id="GO:0004521">
    <property type="term" value="F:RNA endonuclease activity"/>
    <property type="evidence" value="ECO:0007669"/>
    <property type="project" value="TreeGrafter"/>
</dbReference>
<dbReference type="Pfam" id="PF02452">
    <property type="entry name" value="PemK_toxin"/>
    <property type="match status" value="1"/>
</dbReference>
<dbReference type="AlphaFoldDB" id="A0A926Z516"/>
<dbReference type="PANTHER" id="PTHR33988">
    <property type="entry name" value="ENDORIBONUCLEASE MAZF-RELATED"/>
    <property type="match status" value="1"/>
</dbReference>
<organism evidence="4 5">
    <name type="scientific">Pseudanabaena cinerea FACHB-1277</name>
    <dbReference type="NCBI Taxonomy" id="2949581"/>
    <lineage>
        <taxon>Bacteria</taxon>
        <taxon>Bacillati</taxon>
        <taxon>Cyanobacteriota</taxon>
        <taxon>Cyanophyceae</taxon>
        <taxon>Pseudanabaenales</taxon>
        <taxon>Pseudanabaenaceae</taxon>
        <taxon>Pseudanabaena</taxon>
        <taxon>Pseudanabaena cinerea</taxon>
    </lineage>
</organism>
<comment type="function">
    <text evidence="3">Toxic component of a type II toxin-antitoxin (TA) system.</text>
</comment>
<keyword evidence="2" id="KW-1277">Toxin-antitoxin system</keyword>
<dbReference type="InterPro" id="IPR003477">
    <property type="entry name" value="PemK-like"/>
</dbReference>
<dbReference type="PIRSF" id="PIRSF033490">
    <property type="entry name" value="MazF"/>
    <property type="match status" value="1"/>
</dbReference>
<sequence length="115" mass="12689">MAILRSQIYFVNLNPTAGRKQSGTRPVLVLSIDDINRLPLVVTVVVGTKGANIARDYPTNVRVSSSESGLPMETVFLCFQLRSLDASRFLDQPVGMLSPEKMEEIETTVKYCLGL</sequence>
<keyword evidence="3" id="KW-0540">Nuclease</keyword>
<dbReference type="EC" id="3.1.-.-" evidence="3"/>
<dbReference type="GO" id="GO:0016787">
    <property type="term" value="F:hydrolase activity"/>
    <property type="evidence" value="ECO:0007669"/>
    <property type="project" value="UniProtKB-KW"/>
</dbReference>
<dbReference type="InterPro" id="IPR011067">
    <property type="entry name" value="Plasmid_toxin/cell-grow_inhib"/>
</dbReference>
<proteinExistence type="inferred from homology"/>
<accession>A0A926Z516</accession>
<keyword evidence="3" id="KW-0255">Endonuclease</keyword>
<dbReference type="Proteomes" id="UP000631421">
    <property type="component" value="Unassembled WGS sequence"/>
</dbReference>
<comment type="caution">
    <text evidence="4">The sequence shown here is derived from an EMBL/GenBank/DDBJ whole genome shotgun (WGS) entry which is preliminary data.</text>
</comment>
<protein>
    <recommendedName>
        <fullName evidence="3">mRNA interferase</fullName>
        <ecNumber evidence="3">3.1.-.-</ecNumber>
    </recommendedName>
</protein>
<gene>
    <name evidence="4" type="ORF">H6F44_03280</name>
</gene>
<evidence type="ECO:0000256" key="2">
    <source>
        <dbReference type="ARBA" id="ARBA00022649"/>
    </source>
</evidence>
<dbReference type="PANTHER" id="PTHR33988:SF2">
    <property type="entry name" value="ENDORIBONUCLEASE MAZF"/>
    <property type="match status" value="1"/>
</dbReference>
<dbReference type="RefSeq" id="WP_190349490.1">
    <property type="nucleotide sequence ID" value="NZ_JACJPY010000006.1"/>
</dbReference>